<reference evidence="2 3" key="1">
    <citation type="submission" date="2019-10" db="EMBL/GenBank/DDBJ databases">
        <title>Extracellular Electron Transfer in a Candidatus Methanoperedens spp. Enrichment Culture.</title>
        <authorList>
            <person name="Berger S."/>
            <person name="Rangel Shaw D."/>
            <person name="Berben T."/>
            <person name="In 'T Zandt M."/>
            <person name="Frank J."/>
            <person name="Reimann J."/>
            <person name="Jetten M.S.M."/>
            <person name="Welte C.U."/>
        </authorList>
    </citation>
    <scope>NUCLEOTIDE SEQUENCE [LARGE SCALE GENOMIC DNA]</scope>
    <source>
        <strain evidence="2">SB12</strain>
    </source>
</reference>
<proteinExistence type="predicted"/>
<dbReference type="InterPro" id="IPR050471">
    <property type="entry name" value="AB_hydrolase"/>
</dbReference>
<name>A0A833GZB7_9LEPT</name>
<organism evidence="2 3">
    <name type="scientific">Leptonema illini</name>
    <dbReference type="NCBI Taxonomy" id="183"/>
    <lineage>
        <taxon>Bacteria</taxon>
        <taxon>Pseudomonadati</taxon>
        <taxon>Spirochaetota</taxon>
        <taxon>Spirochaetia</taxon>
        <taxon>Leptospirales</taxon>
        <taxon>Leptospiraceae</taxon>
        <taxon>Leptonema</taxon>
    </lineage>
</organism>
<dbReference type="SUPFAM" id="SSF53474">
    <property type="entry name" value="alpha/beta-Hydrolases"/>
    <property type="match status" value="1"/>
</dbReference>
<protein>
    <submittedName>
        <fullName evidence="2">Alpha/beta hydrolase</fullName>
    </submittedName>
</protein>
<evidence type="ECO:0000313" key="3">
    <source>
        <dbReference type="Proteomes" id="UP000460298"/>
    </source>
</evidence>
<dbReference type="PANTHER" id="PTHR43433:SF5">
    <property type="entry name" value="AB HYDROLASE-1 DOMAIN-CONTAINING PROTEIN"/>
    <property type="match status" value="1"/>
</dbReference>
<dbReference type="Pfam" id="PF00561">
    <property type="entry name" value="Abhydrolase_1"/>
    <property type="match status" value="1"/>
</dbReference>
<dbReference type="GO" id="GO:0004806">
    <property type="term" value="F:triacylglycerol lipase activity"/>
    <property type="evidence" value="ECO:0007669"/>
    <property type="project" value="TreeGrafter"/>
</dbReference>
<accession>A0A833GZB7</accession>
<evidence type="ECO:0000259" key="1">
    <source>
        <dbReference type="Pfam" id="PF00561"/>
    </source>
</evidence>
<dbReference type="Proteomes" id="UP000460298">
    <property type="component" value="Unassembled WGS sequence"/>
</dbReference>
<dbReference type="GO" id="GO:0046503">
    <property type="term" value="P:glycerolipid catabolic process"/>
    <property type="evidence" value="ECO:0007669"/>
    <property type="project" value="TreeGrafter"/>
</dbReference>
<dbReference type="AlphaFoldDB" id="A0A833GZB7"/>
<keyword evidence="2" id="KW-0378">Hydrolase</keyword>
<dbReference type="InterPro" id="IPR029058">
    <property type="entry name" value="AB_hydrolase_fold"/>
</dbReference>
<dbReference type="EMBL" id="WBUI01000018">
    <property type="protein sequence ID" value="KAB2930691.1"/>
    <property type="molecule type" value="Genomic_DNA"/>
</dbReference>
<dbReference type="PANTHER" id="PTHR43433">
    <property type="entry name" value="HYDROLASE, ALPHA/BETA FOLD FAMILY PROTEIN"/>
    <property type="match status" value="1"/>
</dbReference>
<comment type="caution">
    <text evidence="2">The sequence shown here is derived from an EMBL/GenBank/DDBJ whole genome shotgun (WGS) entry which is preliminary data.</text>
</comment>
<feature type="domain" description="AB hydrolase-1" evidence="1">
    <location>
        <begin position="24"/>
        <end position="264"/>
    </location>
</feature>
<dbReference type="PRINTS" id="PR00111">
    <property type="entry name" value="ABHYDROLASE"/>
</dbReference>
<gene>
    <name evidence="2" type="ORF">F9K24_15765</name>
</gene>
<sequence>MAEVIRKINGVEICTEDFGDPTMPAVLLMMGATASMMWWDDRFCTALADQGRYVIRYDNRDTGQSTCYEPGRPPYNVIDLADDAVSLLDSFGLKDAHLMGMSLGGMIAQIVAIKKPDRVRTVTAISSSVWDDRPELMQMDEQVLAHHATASSVDWSDRRSVVDFMVEGCRILNGSAHAFNENAARKLAERDMDRARSLLSMFNHAQLTGGEDLYGRSVEIRCPFLIIHGTEDPILPFAHAKALHADVAGSTLLALEGVGHELHEADWPVIIDAIIAHTSK</sequence>
<evidence type="ECO:0000313" key="2">
    <source>
        <dbReference type="EMBL" id="KAB2930691.1"/>
    </source>
</evidence>
<dbReference type="Gene3D" id="3.40.50.1820">
    <property type="entry name" value="alpha/beta hydrolase"/>
    <property type="match status" value="1"/>
</dbReference>
<dbReference type="InterPro" id="IPR000073">
    <property type="entry name" value="AB_hydrolase_1"/>
</dbReference>